<protein>
    <submittedName>
        <fullName evidence="1">Uncharacterized protein</fullName>
    </submittedName>
</protein>
<organism evidence="1 2">
    <name type="scientific">Paramecium primaurelia</name>
    <dbReference type="NCBI Taxonomy" id="5886"/>
    <lineage>
        <taxon>Eukaryota</taxon>
        <taxon>Sar</taxon>
        <taxon>Alveolata</taxon>
        <taxon>Ciliophora</taxon>
        <taxon>Intramacronucleata</taxon>
        <taxon>Oligohymenophorea</taxon>
        <taxon>Peniculida</taxon>
        <taxon>Parameciidae</taxon>
        <taxon>Paramecium</taxon>
    </lineage>
</organism>
<reference evidence="1" key="1">
    <citation type="submission" date="2021-01" db="EMBL/GenBank/DDBJ databases">
        <authorList>
            <consortium name="Genoscope - CEA"/>
            <person name="William W."/>
        </authorList>
    </citation>
    <scope>NUCLEOTIDE SEQUENCE</scope>
</reference>
<evidence type="ECO:0000313" key="2">
    <source>
        <dbReference type="Proteomes" id="UP000688137"/>
    </source>
</evidence>
<dbReference type="EMBL" id="CAJJDM010000090">
    <property type="protein sequence ID" value="CAD8091211.1"/>
    <property type="molecule type" value="Genomic_DNA"/>
</dbReference>
<name>A0A8S1NLP4_PARPR</name>
<keyword evidence="2" id="KW-1185">Reference proteome</keyword>
<gene>
    <name evidence="1" type="ORF">PPRIM_AZ9-3.1.T0870186</name>
</gene>
<comment type="caution">
    <text evidence="1">The sequence shown here is derived from an EMBL/GenBank/DDBJ whole genome shotgun (WGS) entry which is preliminary data.</text>
</comment>
<dbReference type="AlphaFoldDB" id="A0A8S1NLP4"/>
<proteinExistence type="predicted"/>
<evidence type="ECO:0000313" key="1">
    <source>
        <dbReference type="EMBL" id="CAD8091211.1"/>
    </source>
</evidence>
<accession>A0A8S1NLP4</accession>
<sequence>MFSGQYKCGKKQGRWDTLFKEFDVKYQNLLKNVGGGNYDMNGKKEGQWIDLHEEFWTVRRTIYQGEYFKGRKKGSFVQKKI</sequence>
<dbReference type="Proteomes" id="UP000688137">
    <property type="component" value="Unassembled WGS sequence"/>
</dbReference>